<sequence>MTERMTNVEYGDVLSSIRRLVAEGAGGEPLPVGPDPLVLTPALRVVTPVDTVPPAPFMEAEEDWLPESDPETGAPFIRPATVVSIVDVAARPETAKADMTRADAEVDLTTPPASSAEPDEIGTAGPPKAPSLASGPVADAVPQDPLAGLSWAAEEVRQRQEAVTADREPRLPAAAPTADMRAPSASEGALELDDDRLRAMVQAVIREELRGELGERITRNIRKLVRAEIHRALLARDPS</sequence>
<feature type="region of interest" description="Disordered" evidence="1">
    <location>
        <begin position="96"/>
        <end position="143"/>
    </location>
</feature>
<dbReference type="EMBL" id="CP000143">
    <property type="protein sequence ID" value="ABA79422.2"/>
    <property type="molecule type" value="Genomic_DNA"/>
</dbReference>
<dbReference type="PATRIC" id="fig|272943.9.peg.2193"/>
<dbReference type="eggNOG" id="ENOG5032YP1">
    <property type="taxonomic scope" value="Bacteria"/>
</dbReference>
<organism evidence="2 3">
    <name type="scientific">Cereibacter sphaeroides (strain ATCC 17023 / DSM 158 / JCM 6121 / CCUG 31486 / LMG 2827 / NBRC 12203 / NCIMB 8253 / ATH 2.4.1.)</name>
    <name type="common">Rhodobacter sphaeroides</name>
    <dbReference type="NCBI Taxonomy" id="272943"/>
    <lineage>
        <taxon>Bacteria</taxon>
        <taxon>Pseudomonadati</taxon>
        <taxon>Pseudomonadota</taxon>
        <taxon>Alphaproteobacteria</taxon>
        <taxon>Rhodobacterales</taxon>
        <taxon>Paracoccaceae</taxon>
        <taxon>Cereibacter</taxon>
    </lineage>
</organism>
<name>Q3J1B2_CERS4</name>
<proteinExistence type="predicted"/>
<dbReference type="AlphaFoldDB" id="Q3J1B2"/>
<dbReference type="OrthoDB" id="7875768at2"/>
<reference evidence="3" key="1">
    <citation type="submission" date="2005-09" db="EMBL/GenBank/DDBJ databases">
        <title>Complete sequence of chromosome 1 of Rhodobacter sphaeroides 2.4.1.</title>
        <authorList>
            <person name="Copeland A."/>
            <person name="Lucas S."/>
            <person name="Lapidus A."/>
            <person name="Barry K."/>
            <person name="Detter J.C."/>
            <person name="Glavina T."/>
            <person name="Hammon N."/>
            <person name="Israni S."/>
            <person name="Pitluck S."/>
            <person name="Richardson P."/>
            <person name="Mackenzie C."/>
            <person name="Choudhary M."/>
            <person name="Larimer F."/>
            <person name="Hauser L.J."/>
            <person name="Land M."/>
            <person name="Donohue T.J."/>
            <person name="Kaplan S."/>
        </authorList>
    </citation>
    <scope>NUCLEOTIDE SEQUENCE [LARGE SCALE GENOMIC DNA]</scope>
    <source>
        <strain evidence="3">ATCC 17023 / DSM 158 / JCM 6121 / CCUG 31486 / LMG 2827 / NBRC 12203 / NCIMB 8253 / ATH 2.4.1.</strain>
    </source>
</reference>
<dbReference type="STRING" id="272943.RSP_0250"/>
<feature type="region of interest" description="Disordered" evidence="1">
    <location>
        <begin position="157"/>
        <end position="188"/>
    </location>
</feature>
<feature type="compositionally biased region" description="Basic and acidic residues" evidence="1">
    <location>
        <begin position="157"/>
        <end position="170"/>
    </location>
</feature>
<dbReference type="GeneID" id="3719392"/>
<protein>
    <submittedName>
        <fullName evidence="2">Uncharacterized protein</fullName>
    </submittedName>
</protein>
<evidence type="ECO:0000313" key="3">
    <source>
        <dbReference type="Proteomes" id="UP000002703"/>
    </source>
</evidence>
<evidence type="ECO:0000313" key="2">
    <source>
        <dbReference type="EMBL" id="ABA79422.2"/>
    </source>
</evidence>
<accession>Q3J1B2</accession>
<dbReference type="EnsemblBacteria" id="ABA79422">
    <property type="protein sequence ID" value="ABA79422"/>
    <property type="gene ID" value="RSP_0250"/>
</dbReference>
<evidence type="ECO:0000256" key="1">
    <source>
        <dbReference type="SAM" id="MobiDB-lite"/>
    </source>
</evidence>
<gene>
    <name evidence="2" type="ORF">RSP_0250</name>
</gene>
<keyword evidence="3" id="KW-1185">Reference proteome</keyword>
<dbReference type="RefSeq" id="WP_017140261.1">
    <property type="nucleotide sequence ID" value="NC_007493.2"/>
</dbReference>
<dbReference type="KEGG" id="rsp:RSP_0250"/>
<dbReference type="Proteomes" id="UP000002703">
    <property type="component" value="Chromosome 1"/>
</dbReference>